<keyword evidence="2" id="KW-1185">Reference proteome</keyword>
<gene>
    <name evidence="1" type="ORF">SteCoe_16899</name>
</gene>
<evidence type="ECO:0000313" key="2">
    <source>
        <dbReference type="Proteomes" id="UP000187209"/>
    </source>
</evidence>
<dbReference type="EMBL" id="MPUH01000341">
    <property type="protein sequence ID" value="OMJ82423.1"/>
    <property type="molecule type" value="Genomic_DNA"/>
</dbReference>
<dbReference type="Proteomes" id="UP000187209">
    <property type="component" value="Unassembled WGS sequence"/>
</dbReference>
<protein>
    <recommendedName>
        <fullName evidence="3">Translin-associated factor X-interacting protein 1 N-terminal domain-containing protein</fullName>
    </recommendedName>
</protein>
<comment type="caution">
    <text evidence="1">The sequence shown here is derived from an EMBL/GenBank/DDBJ whole genome shotgun (WGS) entry which is preliminary data.</text>
</comment>
<dbReference type="AlphaFoldDB" id="A0A1R2C074"/>
<evidence type="ECO:0008006" key="3">
    <source>
        <dbReference type="Google" id="ProtNLM"/>
    </source>
</evidence>
<reference evidence="1 2" key="1">
    <citation type="submission" date="2016-11" db="EMBL/GenBank/DDBJ databases">
        <title>The macronuclear genome of Stentor coeruleus: a giant cell with tiny introns.</title>
        <authorList>
            <person name="Slabodnick M."/>
            <person name="Ruby J.G."/>
            <person name="Reiff S.B."/>
            <person name="Swart E.C."/>
            <person name="Gosai S."/>
            <person name="Prabakaran S."/>
            <person name="Witkowska E."/>
            <person name="Larue G.E."/>
            <person name="Fisher S."/>
            <person name="Freeman R.M."/>
            <person name="Gunawardena J."/>
            <person name="Chu W."/>
            <person name="Stover N.A."/>
            <person name="Gregory B.D."/>
            <person name="Nowacki M."/>
            <person name="Derisi J."/>
            <person name="Roy S.W."/>
            <person name="Marshall W.F."/>
            <person name="Sood P."/>
        </authorList>
    </citation>
    <scope>NUCLEOTIDE SEQUENCE [LARGE SCALE GENOMIC DNA]</scope>
    <source>
        <strain evidence="1">WM001</strain>
    </source>
</reference>
<proteinExistence type="predicted"/>
<sequence length="329" mass="38103">MSGMIRFESLPGKKRNGLLANKNLQKEENSSEISQLYKFSSSKVDYASASPFANKHTTSLTKLEKNPQLRLKISMNKACTLKNTVNTLKTIYEKKSRGSICSLYEPSKKQKQEIRLEKIIEILGKCSDDNDKINMCKDAIECICEVDPNYAKGLILIKNTYESIILKNSEKFIQDKNVLFSESAYFNLKTLYKNTADIKLKLQQLLSQHKKITDKMLRVNISENENEEDSKQRINKIIYQNIVFDKDLQGIQLDIEKMHGIVKKFKSFEKSKISQKNITNHLNESFCYKSENLVNESIDYELGNDKKLRYHMRRSFEMPFLSLNTVEGS</sequence>
<accession>A0A1R2C074</accession>
<name>A0A1R2C074_9CILI</name>
<organism evidence="1 2">
    <name type="scientific">Stentor coeruleus</name>
    <dbReference type="NCBI Taxonomy" id="5963"/>
    <lineage>
        <taxon>Eukaryota</taxon>
        <taxon>Sar</taxon>
        <taxon>Alveolata</taxon>
        <taxon>Ciliophora</taxon>
        <taxon>Postciliodesmatophora</taxon>
        <taxon>Heterotrichea</taxon>
        <taxon>Heterotrichida</taxon>
        <taxon>Stentoridae</taxon>
        <taxon>Stentor</taxon>
    </lineage>
</organism>
<evidence type="ECO:0000313" key="1">
    <source>
        <dbReference type="EMBL" id="OMJ82423.1"/>
    </source>
</evidence>